<keyword evidence="2" id="KW-0812">Transmembrane</keyword>
<protein>
    <recommendedName>
        <fullName evidence="3">Sulfotransferase domain-containing protein</fullName>
    </recommendedName>
</protein>
<dbReference type="FunCoup" id="E0W3N7">
    <property type="interactions" value="3"/>
</dbReference>
<name>E0W3N7_PEDHC</name>
<evidence type="ECO:0000259" key="3">
    <source>
        <dbReference type="Pfam" id="PF00685"/>
    </source>
</evidence>
<dbReference type="RefSeq" id="XP_002432981.1">
    <property type="nucleotide sequence ID" value="XM_002432936.1"/>
</dbReference>
<dbReference type="PANTHER" id="PTHR45964:SF5">
    <property type="entry name" value="WSCD FAMILY MEMBER CG9164"/>
    <property type="match status" value="1"/>
</dbReference>
<keyword evidence="2" id="KW-0472">Membrane</keyword>
<dbReference type="InParanoid" id="E0W3N7"/>
<dbReference type="InterPro" id="IPR027417">
    <property type="entry name" value="P-loop_NTPase"/>
</dbReference>
<reference evidence="5" key="3">
    <citation type="submission" date="2021-02" db="UniProtKB">
        <authorList>
            <consortium name="EnsemblMetazoa"/>
        </authorList>
    </citation>
    <scope>IDENTIFICATION</scope>
    <source>
        <strain evidence="5">USDA</strain>
    </source>
</reference>
<evidence type="ECO:0000256" key="1">
    <source>
        <dbReference type="ARBA" id="ARBA00010236"/>
    </source>
</evidence>
<dbReference type="EMBL" id="AAZO01007429">
    <property type="status" value="NOT_ANNOTATED_CDS"/>
    <property type="molecule type" value="Genomic_DNA"/>
</dbReference>
<dbReference type="Proteomes" id="UP000009046">
    <property type="component" value="Unassembled WGS sequence"/>
</dbReference>
<dbReference type="CTD" id="8237122"/>
<dbReference type="EMBL" id="DS235882">
    <property type="protein sequence ID" value="EEB20243.1"/>
    <property type="molecule type" value="Genomic_DNA"/>
</dbReference>
<evidence type="ECO:0000313" key="4">
    <source>
        <dbReference type="EMBL" id="EEB20243.1"/>
    </source>
</evidence>
<dbReference type="PANTHER" id="PTHR45964">
    <property type="entry name" value="WSCD FAMILY MEMBER CG9164"/>
    <property type="match status" value="1"/>
</dbReference>
<dbReference type="GeneID" id="8237122"/>
<dbReference type="EMBL" id="AAZO01007430">
    <property type="status" value="NOT_ANNOTATED_CDS"/>
    <property type="molecule type" value="Genomic_DNA"/>
</dbReference>
<evidence type="ECO:0000313" key="6">
    <source>
        <dbReference type="Proteomes" id="UP000009046"/>
    </source>
</evidence>
<organism>
    <name type="scientific">Pediculus humanus subsp. corporis</name>
    <name type="common">Body louse</name>
    <dbReference type="NCBI Taxonomy" id="121224"/>
    <lineage>
        <taxon>Eukaryota</taxon>
        <taxon>Metazoa</taxon>
        <taxon>Ecdysozoa</taxon>
        <taxon>Arthropoda</taxon>
        <taxon>Hexapoda</taxon>
        <taxon>Insecta</taxon>
        <taxon>Pterygota</taxon>
        <taxon>Neoptera</taxon>
        <taxon>Paraneoptera</taxon>
        <taxon>Psocodea</taxon>
        <taxon>Troctomorpha</taxon>
        <taxon>Phthiraptera</taxon>
        <taxon>Anoplura</taxon>
        <taxon>Pediculidae</taxon>
        <taxon>Pediculus</taxon>
    </lineage>
</organism>
<dbReference type="eggNOG" id="KOG4157">
    <property type="taxonomic scope" value="Eukaryota"/>
</dbReference>
<keyword evidence="6" id="KW-1185">Reference proteome</keyword>
<dbReference type="InterPro" id="IPR051589">
    <property type="entry name" value="Sialate-O-sulfotransferase"/>
</dbReference>
<dbReference type="Pfam" id="PF00685">
    <property type="entry name" value="Sulfotransfer_1"/>
    <property type="match status" value="1"/>
</dbReference>
<evidence type="ECO:0000256" key="2">
    <source>
        <dbReference type="SAM" id="Phobius"/>
    </source>
</evidence>
<reference evidence="4" key="2">
    <citation type="submission" date="2007-04" db="EMBL/GenBank/DDBJ databases">
        <title>The genome of the human body louse.</title>
        <authorList>
            <consortium name="The Human Body Louse Genome Consortium"/>
            <person name="Kirkness E."/>
            <person name="Walenz B."/>
            <person name="Hass B."/>
            <person name="Bruggner R."/>
            <person name="Strausberg R."/>
        </authorList>
    </citation>
    <scope>NUCLEOTIDE SEQUENCE</scope>
    <source>
        <strain evidence="4">USDA</strain>
    </source>
</reference>
<dbReference type="OrthoDB" id="5985073at2759"/>
<dbReference type="OMA" id="EFLQFPV"/>
<comment type="similarity">
    <text evidence="1">Belongs to the WSCD family.</text>
</comment>
<dbReference type="EnsemblMetazoa" id="PHUM607670-RA">
    <property type="protein sequence ID" value="PHUM607670-PA"/>
    <property type="gene ID" value="PHUM607670"/>
</dbReference>
<proteinExistence type="inferred from homology"/>
<dbReference type="Gene3D" id="3.40.50.300">
    <property type="entry name" value="P-loop containing nucleotide triphosphate hydrolases"/>
    <property type="match status" value="1"/>
</dbReference>
<dbReference type="SUPFAM" id="SSF52540">
    <property type="entry name" value="P-loop containing nucleoside triphosphate hydrolases"/>
    <property type="match status" value="1"/>
</dbReference>
<dbReference type="KEGG" id="phu:Phum_PHUM607670"/>
<keyword evidence="2" id="KW-1133">Transmembrane helix</keyword>
<dbReference type="GO" id="GO:0008146">
    <property type="term" value="F:sulfotransferase activity"/>
    <property type="evidence" value="ECO:0007669"/>
    <property type="project" value="InterPro"/>
</dbReference>
<dbReference type="VEuPathDB" id="VectorBase:PHUM607670"/>
<dbReference type="InterPro" id="IPR000863">
    <property type="entry name" value="Sulfotransferase_dom"/>
</dbReference>
<accession>E0W3N7</accession>
<dbReference type="AlphaFoldDB" id="E0W3N7"/>
<reference evidence="4" key="1">
    <citation type="submission" date="2007-04" db="EMBL/GenBank/DDBJ databases">
        <title>Annotation of Pediculus humanus corporis strain USDA.</title>
        <authorList>
            <person name="Kirkness E."/>
            <person name="Hannick L."/>
            <person name="Hass B."/>
            <person name="Bruggner R."/>
            <person name="Lawson D."/>
            <person name="Bidwell S."/>
            <person name="Joardar V."/>
            <person name="Caler E."/>
            <person name="Walenz B."/>
            <person name="Inman J."/>
            <person name="Schobel S."/>
            <person name="Galinsky K."/>
            <person name="Amedeo P."/>
            <person name="Strausberg R."/>
        </authorList>
    </citation>
    <scope>NUCLEOTIDE SEQUENCE</scope>
    <source>
        <strain evidence="4">USDA</strain>
    </source>
</reference>
<sequence>MVTTNSRGKICAFVLLSIYIIAGVTILSTVTSPNQGGKGRKHFDSGKSKIYDFNPLLRKTARRPKMKWCQPLKFLNDVNRPIIALVSFPGSGNTWVRYLIQQATGIHTGSVYKDFGLLKNGFPGEYIADSSVIVVKTHEKGPAAHRGYKKAVLLIRDPMQAIQAEFNRQGGGHVGFASPDRYKIGKGKFWEKFVQEQIIKWRDTNLDWFFNFTKPTMILFYDQLISDLESNLRRLLKFLEVNVTESQLQCAIQRKEGIYKRKKKMIHLDPFTKDMKTKIEATKLEVYKLIYDYISSKKRKKIFNR</sequence>
<feature type="transmembrane region" description="Helical" evidence="2">
    <location>
        <begin position="12"/>
        <end position="30"/>
    </location>
</feature>
<evidence type="ECO:0000313" key="5">
    <source>
        <dbReference type="EnsemblMetazoa" id="PHUM607670-PA"/>
    </source>
</evidence>
<dbReference type="HOGENOM" id="CLU_052719_0_0_1"/>
<gene>
    <name evidence="5" type="primary">8237122</name>
    <name evidence="4" type="ORF">Phum_PHUM607670</name>
</gene>
<feature type="domain" description="Sulfotransferase" evidence="3">
    <location>
        <begin position="148"/>
        <end position="253"/>
    </location>
</feature>
<dbReference type="STRING" id="121224.E0W3N7"/>